<evidence type="ECO:0000313" key="5">
    <source>
        <dbReference type="Proteomes" id="UP000077037"/>
    </source>
</evidence>
<evidence type="ECO:0000259" key="3">
    <source>
        <dbReference type="PROSITE" id="PS50887"/>
    </source>
</evidence>
<name>A0A146AYL4_9BORD</name>
<accession>A0A146AYL4</accession>
<evidence type="ECO:0000256" key="2">
    <source>
        <dbReference type="SAM" id="Phobius"/>
    </source>
</evidence>
<dbReference type="PANTHER" id="PTHR45138:SF24">
    <property type="entry name" value="DIGUANYLATE CYCLASE DGCC-RELATED"/>
    <property type="match status" value="1"/>
</dbReference>
<feature type="transmembrane region" description="Helical" evidence="2">
    <location>
        <begin position="45"/>
        <end position="64"/>
    </location>
</feature>
<feature type="domain" description="GGDEF" evidence="3">
    <location>
        <begin position="215"/>
        <end position="345"/>
    </location>
</feature>
<dbReference type="InterPro" id="IPR000160">
    <property type="entry name" value="GGDEF_dom"/>
</dbReference>
<gene>
    <name evidence="4" type="primary">adrA_1</name>
    <name evidence="4" type="ORF">SAMEA1982600_00215</name>
</gene>
<dbReference type="RefSeq" id="WP_066406596.1">
    <property type="nucleotide sequence ID" value="NZ_FKBS01000002.1"/>
</dbReference>
<evidence type="ECO:0000313" key="4">
    <source>
        <dbReference type="EMBL" id="CZZ95521.1"/>
    </source>
</evidence>
<dbReference type="Pfam" id="PF00990">
    <property type="entry name" value="GGDEF"/>
    <property type="match status" value="1"/>
</dbReference>
<keyword evidence="2" id="KW-1133">Transmembrane helix</keyword>
<sequence length="512" mass="57668">MPVLTSKAWTNFVRGSYPSRALAQGLTFLAVAPILHQLDAPWWQWLLYALHAFVWPYAAWRLSARAGQPTQANRRNLLIDHFAAGWWAAGIAFNALLSIVMLALLLMDSMIAGGWRQFLRGAGLHLAGVVTGLLVFGIDWQPIPTPEQVWACLPLLLIYPAMTGRIAYLALHELREQREDLSQLSLHDALSGLHNRRHMDAVIQSEFQRYRRHAEPAALVLIDFDHFKRINDDLGHPVGDKAIRQFAKRLQLSLRSSDTPGRYGGEEFVVLMPHTSARNAGLFMRRLQQSIRDEPLIEERPVTISIGISALSPELESHGAWVKQADAMLYRAKGQGRNCVVIAGDDAPEPQPAEPPRGASQQLLPLERRLMVGLELGNIAAAIFDPSDRMAWANEAFRRLYCVPPKARTFADIIHHCHRLRCGPRIETQSLRTWLSIADTERRRQPHRSFLQSMHDGNVYRVEETLMANGWLLNLWLPHHREGAPSEELQAVAGGVDPLVPDRQQVGQALHE</sequence>
<dbReference type="SMART" id="SM00267">
    <property type="entry name" value="GGDEF"/>
    <property type="match status" value="1"/>
</dbReference>
<dbReference type="GO" id="GO:1902201">
    <property type="term" value="P:negative regulation of bacterial-type flagellum-dependent cell motility"/>
    <property type="evidence" value="ECO:0007669"/>
    <property type="project" value="TreeGrafter"/>
</dbReference>
<dbReference type="GO" id="GO:0005886">
    <property type="term" value="C:plasma membrane"/>
    <property type="evidence" value="ECO:0007669"/>
    <property type="project" value="TreeGrafter"/>
</dbReference>
<dbReference type="PROSITE" id="PS50887">
    <property type="entry name" value="GGDEF"/>
    <property type="match status" value="1"/>
</dbReference>
<dbReference type="InterPro" id="IPR007894">
    <property type="entry name" value="MASE2"/>
</dbReference>
<dbReference type="OrthoDB" id="9813903at2"/>
<proteinExistence type="predicted"/>
<dbReference type="SUPFAM" id="SSF55073">
    <property type="entry name" value="Nucleotide cyclase"/>
    <property type="match status" value="1"/>
</dbReference>
<dbReference type="NCBIfam" id="TIGR00254">
    <property type="entry name" value="GGDEF"/>
    <property type="match status" value="1"/>
</dbReference>
<dbReference type="EC" id="2.7.7.65" evidence="1"/>
<keyword evidence="2" id="KW-0472">Membrane</keyword>
<dbReference type="InterPro" id="IPR043128">
    <property type="entry name" value="Rev_trsase/Diguanyl_cyclase"/>
</dbReference>
<dbReference type="PANTHER" id="PTHR45138">
    <property type="entry name" value="REGULATORY COMPONENTS OF SENSORY TRANSDUCTION SYSTEM"/>
    <property type="match status" value="1"/>
</dbReference>
<organism evidence="4 5">
    <name type="scientific">Bordetella ansorpii</name>
    <dbReference type="NCBI Taxonomy" id="288768"/>
    <lineage>
        <taxon>Bacteria</taxon>
        <taxon>Pseudomonadati</taxon>
        <taxon>Pseudomonadota</taxon>
        <taxon>Betaproteobacteria</taxon>
        <taxon>Burkholderiales</taxon>
        <taxon>Alcaligenaceae</taxon>
        <taxon>Bordetella</taxon>
    </lineage>
</organism>
<dbReference type="EMBL" id="FKBS01000002">
    <property type="protein sequence ID" value="CZZ95521.1"/>
    <property type="molecule type" value="Genomic_DNA"/>
</dbReference>
<dbReference type="GO" id="GO:0043709">
    <property type="term" value="P:cell adhesion involved in single-species biofilm formation"/>
    <property type="evidence" value="ECO:0007669"/>
    <property type="project" value="TreeGrafter"/>
</dbReference>
<dbReference type="Proteomes" id="UP000077037">
    <property type="component" value="Unassembled WGS sequence"/>
</dbReference>
<feature type="transmembrane region" description="Helical" evidence="2">
    <location>
        <begin position="20"/>
        <end position="38"/>
    </location>
</feature>
<evidence type="ECO:0000256" key="1">
    <source>
        <dbReference type="ARBA" id="ARBA00012528"/>
    </source>
</evidence>
<dbReference type="Gene3D" id="3.30.70.270">
    <property type="match status" value="1"/>
</dbReference>
<dbReference type="CDD" id="cd01949">
    <property type="entry name" value="GGDEF"/>
    <property type="match status" value="1"/>
</dbReference>
<dbReference type="InterPro" id="IPR050469">
    <property type="entry name" value="Diguanylate_Cyclase"/>
</dbReference>
<dbReference type="InterPro" id="IPR029787">
    <property type="entry name" value="Nucleotide_cyclase"/>
</dbReference>
<keyword evidence="4" id="KW-0548">Nucleotidyltransferase</keyword>
<dbReference type="GO" id="GO:0052621">
    <property type="term" value="F:diguanylate cyclase activity"/>
    <property type="evidence" value="ECO:0007669"/>
    <property type="project" value="UniProtKB-EC"/>
</dbReference>
<dbReference type="Pfam" id="PF05230">
    <property type="entry name" value="MASE2"/>
    <property type="match status" value="1"/>
</dbReference>
<reference evidence="4 5" key="1">
    <citation type="submission" date="2016-03" db="EMBL/GenBank/DDBJ databases">
        <authorList>
            <consortium name="Pathogen Informatics"/>
        </authorList>
    </citation>
    <scope>NUCLEOTIDE SEQUENCE [LARGE SCALE GENOMIC DNA]</scope>
    <source>
        <strain evidence="4 5">NCTC13364</strain>
    </source>
</reference>
<dbReference type="AlphaFoldDB" id="A0A146AYL4"/>
<keyword evidence="2" id="KW-0812">Transmembrane</keyword>
<feature type="transmembrane region" description="Helical" evidence="2">
    <location>
        <begin position="84"/>
        <end position="106"/>
    </location>
</feature>
<feature type="transmembrane region" description="Helical" evidence="2">
    <location>
        <begin position="148"/>
        <end position="171"/>
    </location>
</feature>
<feature type="transmembrane region" description="Helical" evidence="2">
    <location>
        <begin position="118"/>
        <end position="136"/>
    </location>
</feature>
<dbReference type="FunFam" id="3.30.70.270:FF:000001">
    <property type="entry name" value="Diguanylate cyclase domain protein"/>
    <property type="match status" value="1"/>
</dbReference>
<protein>
    <recommendedName>
        <fullName evidence="1">diguanylate cyclase</fullName>
        <ecNumber evidence="1">2.7.7.65</ecNumber>
    </recommendedName>
</protein>
<keyword evidence="4" id="KW-0808">Transferase</keyword>